<keyword evidence="3" id="KW-1185">Reference proteome</keyword>
<dbReference type="AlphaFoldDB" id="A0A8H7D9A3"/>
<proteinExistence type="predicted"/>
<protein>
    <recommendedName>
        <fullName evidence="1">DUF6593 domain-containing protein</fullName>
    </recommendedName>
</protein>
<reference evidence="2" key="1">
    <citation type="submission" date="2020-05" db="EMBL/GenBank/DDBJ databases">
        <title>Mycena genomes resolve the evolution of fungal bioluminescence.</title>
        <authorList>
            <person name="Tsai I.J."/>
        </authorList>
    </citation>
    <scope>NUCLEOTIDE SEQUENCE</scope>
    <source>
        <strain evidence="2">160909Yilan</strain>
    </source>
</reference>
<evidence type="ECO:0000313" key="3">
    <source>
        <dbReference type="Proteomes" id="UP000623467"/>
    </source>
</evidence>
<dbReference type="EMBL" id="JACAZH010000006">
    <property type="protein sequence ID" value="KAF7367014.1"/>
    <property type="molecule type" value="Genomic_DNA"/>
</dbReference>
<sequence length="172" mass="19539">MSTALTFIDKKLHDTPVVGPDGAVHYTTSTTKGLMGRKVTTITAASGLVGFINWREKVFVINGMEWSWSQLRSRSTGFFEPTYQWHWGNKSYKLEYHDMHQSLLATPSSGNVADTVRFTPYHPHLMRENEKAIIYFPNQMQDEDERMFLLMAILQTDIHRQDVNTAAAAAAA</sequence>
<name>A0A8H7D9A3_9AGAR</name>
<dbReference type="OrthoDB" id="2920287at2759"/>
<evidence type="ECO:0000259" key="1">
    <source>
        <dbReference type="Pfam" id="PF20236"/>
    </source>
</evidence>
<feature type="domain" description="DUF6593" evidence="1">
    <location>
        <begin position="14"/>
        <end position="106"/>
    </location>
</feature>
<dbReference type="InterPro" id="IPR046528">
    <property type="entry name" value="DUF6593"/>
</dbReference>
<accession>A0A8H7D9A3</accession>
<dbReference type="Proteomes" id="UP000623467">
    <property type="component" value="Unassembled WGS sequence"/>
</dbReference>
<organism evidence="2 3">
    <name type="scientific">Mycena sanguinolenta</name>
    <dbReference type="NCBI Taxonomy" id="230812"/>
    <lineage>
        <taxon>Eukaryota</taxon>
        <taxon>Fungi</taxon>
        <taxon>Dikarya</taxon>
        <taxon>Basidiomycota</taxon>
        <taxon>Agaricomycotina</taxon>
        <taxon>Agaricomycetes</taxon>
        <taxon>Agaricomycetidae</taxon>
        <taxon>Agaricales</taxon>
        <taxon>Marasmiineae</taxon>
        <taxon>Mycenaceae</taxon>
        <taxon>Mycena</taxon>
    </lineage>
</organism>
<evidence type="ECO:0000313" key="2">
    <source>
        <dbReference type="EMBL" id="KAF7367014.1"/>
    </source>
</evidence>
<dbReference type="Pfam" id="PF20236">
    <property type="entry name" value="DUF6593"/>
    <property type="match status" value="1"/>
</dbReference>
<gene>
    <name evidence="2" type="ORF">MSAN_00960500</name>
</gene>
<comment type="caution">
    <text evidence="2">The sequence shown here is derived from an EMBL/GenBank/DDBJ whole genome shotgun (WGS) entry which is preliminary data.</text>
</comment>